<dbReference type="AlphaFoldDB" id="A0A6B9GFN1"/>
<keyword evidence="1" id="KW-0732">Signal</keyword>
<name>A0A6B9GFN1_PANCY</name>
<dbReference type="EMBL" id="CP024770">
    <property type="protein sequence ID" value="QGY32529.1"/>
    <property type="molecule type" value="Genomic_DNA"/>
</dbReference>
<sequence length="612" mass="65974">MKRNNRLLLAGILITCAAAAGMDASNQEGIEAGKQASGRIQADPGSYFDNFSADAPQRSYYGGVTQTDSSIAVHGAAELHTSELGQTAQEAYINNPADSISPDSDMMKHSDEVRSNAEAIAGGDAGQCVAQELSKITYTTHQCDMASDLNQSCTRKATIVTTGALESVQTQLVLDARSVTGRRIEDYWIQYDIPVPEDGSLSSGSWELRYPSSPGYHGDRLDYSIQAFGQTIRAKLNNSGAFVIAPQTVKQGQVISLRIRYNTDGHHDQAASGLLNSVASGTIVVRITLPMEVIRETLKPVLQWTNSCPAEMGDAVWVSEVCSDPGGERTVVLGGIPYTLYSDCWAYTTQWNLYEDDTNSCQSYIDNPDCSEGTRTCAEKIGNYCVFHHLTWQCAHTEKSTGYVCGSEFYCSDGSCAAMQAGESQNFEAAVSQLAALAAAGKEFAGMDPASVRAFTGRGMACRKSAAGFSNCCKSGGWGQDAGLAHCNSEEQQIGTGKEKKLVVSVGSYCARKVLGVCLQKKEGYCVFDSKLARILQVQGRRDQLGIGLGSGENPNCRGISISELQRIRFDRLDFTDFYDDLNNNVELPDQEALLQRILSDIQNSLRPGGGG</sequence>
<keyword evidence="2" id="KW-0614">Plasmid</keyword>
<dbReference type="RefSeq" id="WP_208718430.1">
    <property type="nucleotide sequence ID" value="NZ_CP024770.1"/>
</dbReference>
<dbReference type="InterPro" id="IPR014121">
    <property type="entry name" value="TraN_Ftype"/>
</dbReference>
<reference evidence="2 3" key="1">
    <citation type="submission" date="2017-11" db="EMBL/GenBank/DDBJ databases">
        <title>Genome sequence of Pantoea cypripedii NE1.</title>
        <authorList>
            <person name="Nascimento F.X."/>
        </authorList>
    </citation>
    <scope>NUCLEOTIDE SEQUENCE [LARGE SCALE GENOMIC DNA]</scope>
    <source>
        <strain evidence="2 3">NE1</strain>
        <plasmid evidence="3">pne1b</plasmid>
    </source>
</reference>
<evidence type="ECO:0000313" key="3">
    <source>
        <dbReference type="Proteomes" id="UP000502005"/>
    </source>
</evidence>
<dbReference type="Proteomes" id="UP000502005">
    <property type="component" value="Plasmid pNE1B"/>
</dbReference>
<evidence type="ECO:0000256" key="1">
    <source>
        <dbReference type="SAM" id="SignalP"/>
    </source>
</evidence>
<organism evidence="2 3">
    <name type="scientific">Pantoea cypripedii</name>
    <name type="common">Pectobacterium cypripedii</name>
    <name type="synonym">Erwinia cypripedii</name>
    <dbReference type="NCBI Taxonomy" id="55209"/>
    <lineage>
        <taxon>Bacteria</taxon>
        <taxon>Pseudomonadati</taxon>
        <taxon>Pseudomonadota</taxon>
        <taxon>Gammaproteobacteria</taxon>
        <taxon>Enterobacterales</taxon>
        <taxon>Erwiniaceae</taxon>
        <taxon>Pantoea</taxon>
    </lineage>
</organism>
<dbReference type="Pfam" id="PF06986">
    <property type="entry name" value="F_T4SS_TraN"/>
    <property type="match status" value="1"/>
</dbReference>
<gene>
    <name evidence="2" type="ORF">CUN67_26575</name>
</gene>
<accession>A0A6B9GFN1</accession>
<feature type="signal peptide" evidence="1">
    <location>
        <begin position="1"/>
        <end position="20"/>
    </location>
</feature>
<geneLocation type="plasmid" evidence="3">
    <name>pne1b</name>
</geneLocation>
<proteinExistence type="predicted"/>
<protein>
    <submittedName>
        <fullName evidence="2">Conjugal transfer protein TraN</fullName>
    </submittedName>
</protein>
<evidence type="ECO:0000313" key="2">
    <source>
        <dbReference type="EMBL" id="QGY32529.1"/>
    </source>
</evidence>
<feature type="chain" id="PRO_5025340076" evidence="1">
    <location>
        <begin position="21"/>
        <end position="612"/>
    </location>
</feature>